<dbReference type="InterPro" id="IPR001757">
    <property type="entry name" value="P_typ_ATPase"/>
</dbReference>
<keyword evidence="2 12" id="KW-0813">Transport</keyword>
<evidence type="ECO:0000256" key="11">
    <source>
        <dbReference type="ARBA" id="ARBA00048694"/>
    </source>
</evidence>
<dbReference type="Gene3D" id="1.20.1110.10">
    <property type="entry name" value="Calcium-transporting ATPase, transmembrane domain"/>
    <property type="match status" value="1"/>
</dbReference>
<keyword evidence="12" id="KW-0547">Nucleotide-binding</keyword>
<evidence type="ECO:0000256" key="5">
    <source>
        <dbReference type="ARBA" id="ARBA00022837"/>
    </source>
</evidence>
<keyword evidence="10 12" id="KW-0472">Membrane</keyword>
<dbReference type="GO" id="GO:0005886">
    <property type="term" value="C:plasma membrane"/>
    <property type="evidence" value="ECO:0007669"/>
    <property type="project" value="TreeGrafter"/>
</dbReference>
<dbReference type="PANTHER" id="PTHR24093">
    <property type="entry name" value="CATION TRANSPORTING ATPASE"/>
    <property type="match status" value="1"/>
</dbReference>
<evidence type="ECO:0000256" key="2">
    <source>
        <dbReference type="ARBA" id="ARBA00022448"/>
    </source>
</evidence>
<keyword evidence="5 12" id="KW-0106">Calcium</keyword>
<feature type="transmembrane region" description="Helical" evidence="12">
    <location>
        <begin position="671"/>
        <end position="692"/>
    </location>
</feature>
<evidence type="ECO:0000256" key="3">
    <source>
        <dbReference type="ARBA" id="ARBA00022692"/>
    </source>
</evidence>
<dbReference type="NCBIfam" id="TIGR01517">
    <property type="entry name" value="ATPase-IIB_Ca"/>
    <property type="match status" value="1"/>
</dbReference>
<dbReference type="GO" id="GO:0046872">
    <property type="term" value="F:metal ion binding"/>
    <property type="evidence" value="ECO:0007669"/>
    <property type="project" value="UniProtKB-KW"/>
</dbReference>
<dbReference type="AlphaFoldDB" id="A0A1J3IE91"/>
<evidence type="ECO:0000259" key="14">
    <source>
        <dbReference type="Pfam" id="PF00689"/>
    </source>
</evidence>
<comment type="similarity">
    <text evidence="1 12">Belongs to the cation transport ATPase (P-type) (TC 3.A.3) family. Type IIB subfamily.</text>
</comment>
<dbReference type="Gene3D" id="3.40.50.1000">
    <property type="entry name" value="HAD superfamily/HAD-like"/>
    <property type="match status" value="1"/>
</dbReference>
<evidence type="ECO:0000256" key="8">
    <source>
        <dbReference type="ARBA" id="ARBA00022989"/>
    </source>
</evidence>
<dbReference type="Pfam" id="PF00689">
    <property type="entry name" value="Cation_ATPase_C"/>
    <property type="match status" value="1"/>
</dbReference>
<feature type="transmembrane region" description="Helical" evidence="12">
    <location>
        <begin position="22"/>
        <end position="42"/>
    </location>
</feature>
<name>A0A1J3IE91_NOCCA</name>
<dbReference type="EMBL" id="GEVM01028326">
    <property type="protein sequence ID" value="JAU77612.1"/>
    <property type="molecule type" value="Transcribed_RNA"/>
</dbReference>
<dbReference type="GO" id="GO:0016887">
    <property type="term" value="F:ATP hydrolysis activity"/>
    <property type="evidence" value="ECO:0007669"/>
    <property type="project" value="InterPro"/>
</dbReference>
<dbReference type="SUPFAM" id="SSF81653">
    <property type="entry name" value="Calcium ATPase, transduction domain A"/>
    <property type="match status" value="1"/>
</dbReference>
<keyword evidence="3 12" id="KW-0812">Transmembrane</keyword>
<proteinExistence type="inferred from homology"/>
<keyword evidence="9 12" id="KW-0406">Ion transport</keyword>
<evidence type="ECO:0000256" key="9">
    <source>
        <dbReference type="ARBA" id="ARBA00023065"/>
    </source>
</evidence>
<dbReference type="GO" id="GO:0005516">
    <property type="term" value="F:calmodulin binding"/>
    <property type="evidence" value="ECO:0007669"/>
    <property type="project" value="UniProtKB-KW"/>
</dbReference>
<comment type="function">
    <text evidence="12">Catalyzes the hydrolysis of ATP coupled with the transport of calcium.</text>
</comment>
<protein>
    <recommendedName>
        <fullName evidence="12">Calcium-transporting ATPase</fullName>
        <ecNumber evidence="12">7.2.2.10</ecNumber>
    </recommendedName>
</protein>
<feature type="domain" description="Cation-transporting P-type ATPase C-terminal" evidence="14">
    <location>
        <begin position="668"/>
        <end position="705"/>
    </location>
</feature>
<dbReference type="SUPFAM" id="SSF81660">
    <property type="entry name" value="Metal cation-transporting ATPase, ATP-binding domain N"/>
    <property type="match status" value="1"/>
</dbReference>
<sequence>MLLATVINSLLRIKRKAIHDGWYVEACIFLATVLNIIVRAITEYRQSRQSAKFSEEKRNVHLEVIRGGRRVSVFTHDIVVGDIVPLKNGCQVPADGVLFVENSLKIDEQEITGSHGTVQKDLLKDPFLLSGSKVIEGIGTMLVTSVGINTELGSKMEIPHETDEEKPFQVYLKWLAISASYLVVWFASIACIVQLCRYFYGESKNKDGTPMFILGKTTAGEAAEFVIKSLSFGIATIIVAVPVGLSIAVLLNVANTTRKMMTDNALVQTLSSCETMGSVRTILCHKTGVLTLNEMSVVDVCAGGIRMQDMDNVLQLPPLLKELLIEGIAQNTNGSVVFETGVVEPEVYGSQTEQAILIWGNKLGMKFDDARSASVVHHTIPFNPNKKYGGVELRLGTRSHVHWKGSAKIILSSCVSYLDGADNLRDIDEQQRKVFEETIENMCKGRMRCAALAYRRYEPGSLPTIDELSRLPQNLVLLAIIGIKDPCRPGAKDAIQLCNSAGVKVCMVTDDDVLTAQAIAMDCGILGAISENNVRTGAQFRELSDEDREQIAEKILVYAQASPSDNLLLVKALKRKGKVVAATGMGIHDTVTLSEADVGLAMGIGGTAAAKENSDIIILDDNFVTILKVIQWCRSLYTNIQRYVLFRLTVTVSTVAICVVEVVVYDAFPLFAVQLLLLNLIVDIFGALALAYRPTAQHLMGKPPVGIRYT</sequence>
<dbReference type="Pfam" id="PF13246">
    <property type="entry name" value="Cation_ATPase"/>
    <property type="match status" value="1"/>
</dbReference>
<dbReference type="GO" id="GO:0005524">
    <property type="term" value="F:ATP binding"/>
    <property type="evidence" value="ECO:0007669"/>
    <property type="project" value="UniProtKB-KW"/>
</dbReference>
<dbReference type="InterPro" id="IPR023298">
    <property type="entry name" value="ATPase_P-typ_TM_dom_sf"/>
</dbReference>
<dbReference type="InterPro" id="IPR006068">
    <property type="entry name" value="ATPase_P-typ_cation-transptr_C"/>
</dbReference>
<feature type="transmembrane region" description="Helical" evidence="12">
    <location>
        <begin position="230"/>
        <end position="251"/>
    </location>
</feature>
<evidence type="ECO:0000313" key="15">
    <source>
        <dbReference type="EMBL" id="JAU77612.1"/>
    </source>
</evidence>
<dbReference type="InterPro" id="IPR059000">
    <property type="entry name" value="ATPase_P-type_domA"/>
</dbReference>
<dbReference type="SUPFAM" id="SSF81665">
    <property type="entry name" value="Calcium ATPase, transmembrane domain M"/>
    <property type="match status" value="1"/>
</dbReference>
<dbReference type="InterPro" id="IPR006408">
    <property type="entry name" value="P-type_ATPase_IIB"/>
</dbReference>
<keyword evidence="6" id="KW-0460">Magnesium</keyword>
<dbReference type="SUPFAM" id="SSF56784">
    <property type="entry name" value="HAD-like"/>
    <property type="match status" value="1"/>
</dbReference>
<feature type="transmembrane region" description="Helical" evidence="12">
    <location>
        <begin position="174"/>
        <end position="200"/>
    </location>
</feature>
<evidence type="ECO:0000256" key="10">
    <source>
        <dbReference type="ARBA" id="ARBA00023136"/>
    </source>
</evidence>
<evidence type="ECO:0000256" key="12">
    <source>
        <dbReference type="RuleBase" id="RU361146"/>
    </source>
</evidence>
<keyword evidence="8 12" id="KW-1133">Transmembrane helix</keyword>
<keyword evidence="4" id="KW-0479">Metal-binding</keyword>
<keyword evidence="7" id="KW-0112">Calmodulin-binding</keyword>
<dbReference type="Gene3D" id="3.40.1110.10">
    <property type="entry name" value="Calcium-transporting ATPase, cytoplasmic domain N"/>
    <property type="match status" value="1"/>
</dbReference>
<dbReference type="EC" id="7.2.2.10" evidence="12"/>
<dbReference type="Gene3D" id="2.70.150.10">
    <property type="entry name" value="Calcium-transporting ATPase, cytoplasmic transduction domain A"/>
    <property type="match status" value="1"/>
</dbReference>
<evidence type="ECO:0000259" key="13">
    <source>
        <dbReference type="Pfam" id="PF00122"/>
    </source>
</evidence>
<dbReference type="PRINTS" id="PR00119">
    <property type="entry name" value="CATATPASE"/>
</dbReference>
<feature type="transmembrane region" description="Helical" evidence="12">
    <location>
        <begin position="644"/>
        <end position="665"/>
    </location>
</feature>
<dbReference type="PANTHER" id="PTHR24093:SF514">
    <property type="entry name" value="CALCIUM-TRANSPORTING ATPASE"/>
    <property type="match status" value="1"/>
</dbReference>
<comment type="caution">
    <text evidence="12">Lacks conserved residue(s) required for the propagation of feature annotation.</text>
</comment>
<dbReference type="GO" id="GO:0005388">
    <property type="term" value="F:P-type calcium transporter activity"/>
    <property type="evidence" value="ECO:0007669"/>
    <property type="project" value="UniProtKB-EC"/>
</dbReference>
<evidence type="ECO:0000256" key="4">
    <source>
        <dbReference type="ARBA" id="ARBA00022723"/>
    </source>
</evidence>
<evidence type="ECO:0000256" key="7">
    <source>
        <dbReference type="ARBA" id="ARBA00022860"/>
    </source>
</evidence>
<dbReference type="InterPro" id="IPR008250">
    <property type="entry name" value="ATPase_P-typ_transduc_dom_A_sf"/>
</dbReference>
<dbReference type="InterPro" id="IPR036412">
    <property type="entry name" value="HAD-like_sf"/>
</dbReference>
<organism evidence="15">
    <name type="scientific">Noccaea caerulescens</name>
    <name type="common">Alpine penny-cress</name>
    <name type="synonym">Thlaspi caerulescens</name>
    <dbReference type="NCBI Taxonomy" id="107243"/>
    <lineage>
        <taxon>Eukaryota</taxon>
        <taxon>Viridiplantae</taxon>
        <taxon>Streptophyta</taxon>
        <taxon>Embryophyta</taxon>
        <taxon>Tracheophyta</taxon>
        <taxon>Spermatophyta</taxon>
        <taxon>Magnoliopsida</taxon>
        <taxon>eudicotyledons</taxon>
        <taxon>Gunneridae</taxon>
        <taxon>Pentapetalae</taxon>
        <taxon>rosids</taxon>
        <taxon>malvids</taxon>
        <taxon>Brassicales</taxon>
        <taxon>Brassicaceae</taxon>
        <taxon>Coluteocarpeae</taxon>
        <taxon>Noccaea</taxon>
    </lineage>
</organism>
<accession>A0A1J3IE91</accession>
<keyword evidence="12" id="KW-0067">ATP-binding</keyword>
<dbReference type="InterPro" id="IPR023214">
    <property type="entry name" value="HAD_sf"/>
</dbReference>
<evidence type="ECO:0000256" key="6">
    <source>
        <dbReference type="ARBA" id="ARBA00022842"/>
    </source>
</evidence>
<comment type="catalytic activity">
    <reaction evidence="11 12">
        <text>Ca(2+)(in) + ATP + H2O = Ca(2+)(out) + ADP + phosphate + H(+)</text>
        <dbReference type="Rhea" id="RHEA:18105"/>
        <dbReference type="ChEBI" id="CHEBI:15377"/>
        <dbReference type="ChEBI" id="CHEBI:15378"/>
        <dbReference type="ChEBI" id="CHEBI:29108"/>
        <dbReference type="ChEBI" id="CHEBI:30616"/>
        <dbReference type="ChEBI" id="CHEBI:43474"/>
        <dbReference type="ChEBI" id="CHEBI:456216"/>
        <dbReference type="EC" id="7.2.2.10"/>
    </reaction>
</comment>
<comment type="subcellular location">
    <subcellularLocation>
        <location evidence="12">Membrane</location>
        <topology evidence="12">Multi-pass membrane protein</topology>
    </subcellularLocation>
</comment>
<feature type="domain" description="P-type ATPase A" evidence="13">
    <location>
        <begin position="62"/>
        <end position="154"/>
    </location>
</feature>
<dbReference type="Pfam" id="PF00122">
    <property type="entry name" value="E1-E2_ATPase"/>
    <property type="match status" value="1"/>
</dbReference>
<reference evidence="15" key="1">
    <citation type="submission" date="2016-07" db="EMBL/GenBank/DDBJ databases">
        <title>De novo transcriptome assembly of four accessions of the metal hyperaccumulator plant Noccaea caerulescens.</title>
        <authorList>
            <person name="Blande D."/>
            <person name="Halimaa P."/>
            <person name="Tervahauta A.I."/>
            <person name="Aarts M.G."/>
            <person name="Karenlampi S.O."/>
        </authorList>
    </citation>
    <scope>NUCLEOTIDE SEQUENCE</scope>
</reference>
<evidence type="ECO:0000256" key="1">
    <source>
        <dbReference type="ARBA" id="ARBA00006124"/>
    </source>
</evidence>
<keyword evidence="12" id="KW-0109">Calcium transport</keyword>
<dbReference type="InterPro" id="IPR023299">
    <property type="entry name" value="ATPase_P-typ_cyto_dom_N"/>
</dbReference>
<gene>
    <name evidence="15" type="ORF">MP_TR12547_c0_g1_i1_g.36839</name>
</gene>
<dbReference type="NCBIfam" id="TIGR01494">
    <property type="entry name" value="ATPase_P-type"/>
    <property type="match status" value="1"/>
</dbReference>